<keyword evidence="1" id="KW-0732">Signal</keyword>
<evidence type="ECO:0000313" key="3">
    <source>
        <dbReference type="Proteomes" id="UP000027616"/>
    </source>
</evidence>
<dbReference type="AlphaFoldDB" id="A0A060RE03"/>
<proteinExistence type="predicted"/>
<evidence type="ECO:0000256" key="1">
    <source>
        <dbReference type="SAM" id="SignalP"/>
    </source>
</evidence>
<reference evidence="2 3" key="1">
    <citation type="journal article" date="2015" name="Genome Announc.">
        <title>Complete Genome Sequence of the Novel Leech Symbiont Mucinivorans hirudinis M3T.</title>
        <authorList>
            <person name="Nelson M.C."/>
            <person name="Bomar L."/>
            <person name="Graf J."/>
        </authorList>
    </citation>
    <scope>NUCLEOTIDE SEQUENCE [LARGE SCALE GENOMIC DNA]</scope>
    <source>
        <strain evidence="3">M3</strain>
    </source>
</reference>
<name>A0A060RE03_9BACT</name>
<protein>
    <submittedName>
        <fullName evidence="2">Uncharacterized protein</fullName>
    </submittedName>
</protein>
<dbReference type="Proteomes" id="UP000027616">
    <property type="component" value="Chromosome I"/>
</dbReference>
<dbReference type="HOGENOM" id="CLU_2771378_0_0_10"/>
<feature type="chain" id="PRO_5001590854" evidence="1">
    <location>
        <begin position="25"/>
        <end position="69"/>
    </location>
</feature>
<gene>
    <name evidence="2" type="ORF">BN938_2186</name>
</gene>
<organism evidence="2 3">
    <name type="scientific">Mucinivorans hirudinis</name>
    <dbReference type="NCBI Taxonomy" id="1433126"/>
    <lineage>
        <taxon>Bacteria</taxon>
        <taxon>Pseudomonadati</taxon>
        <taxon>Bacteroidota</taxon>
        <taxon>Bacteroidia</taxon>
        <taxon>Bacteroidales</taxon>
        <taxon>Rikenellaceae</taxon>
        <taxon>Mucinivorans</taxon>
    </lineage>
</organism>
<accession>A0A060RE03</accession>
<dbReference type="EMBL" id="HG934468">
    <property type="protein sequence ID" value="CDN32259.1"/>
    <property type="molecule type" value="Genomic_DNA"/>
</dbReference>
<dbReference type="KEGG" id="rbc:BN938_2186"/>
<evidence type="ECO:0000313" key="2">
    <source>
        <dbReference type="EMBL" id="CDN32259.1"/>
    </source>
</evidence>
<feature type="signal peptide" evidence="1">
    <location>
        <begin position="1"/>
        <end position="24"/>
    </location>
</feature>
<sequence>MKKKLAIIAGALFLAAGAVNFAYSQTQKKTKLDAECAVKKYCGKKGSDETGCYADNLGASCKVANDCSK</sequence>
<keyword evidence="3" id="KW-1185">Reference proteome</keyword>